<accession>A0A2P4QDL5</accession>
<organism evidence="1 2">
    <name type="scientific">Rhizophagus irregularis (strain DAOM 181602 / DAOM 197198 / MUCL 43194)</name>
    <name type="common">Arbuscular mycorrhizal fungus</name>
    <name type="synonym">Glomus intraradices</name>
    <dbReference type="NCBI Taxonomy" id="747089"/>
    <lineage>
        <taxon>Eukaryota</taxon>
        <taxon>Fungi</taxon>
        <taxon>Fungi incertae sedis</taxon>
        <taxon>Mucoromycota</taxon>
        <taxon>Glomeromycotina</taxon>
        <taxon>Glomeromycetes</taxon>
        <taxon>Glomerales</taxon>
        <taxon>Glomeraceae</taxon>
        <taxon>Rhizophagus</taxon>
    </lineage>
</organism>
<name>A0A2P4QDL5_RHIID</name>
<reference evidence="1 2" key="2">
    <citation type="journal article" date="2018" name="New Phytol.">
        <title>High intraspecific genome diversity in the model arbuscular mycorrhizal symbiont Rhizophagus irregularis.</title>
        <authorList>
            <person name="Chen E.C.H."/>
            <person name="Morin E."/>
            <person name="Beaudet D."/>
            <person name="Noel J."/>
            <person name="Yildirir G."/>
            <person name="Ndikumana S."/>
            <person name="Charron P."/>
            <person name="St-Onge C."/>
            <person name="Giorgi J."/>
            <person name="Kruger M."/>
            <person name="Marton T."/>
            <person name="Ropars J."/>
            <person name="Grigoriev I.V."/>
            <person name="Hainaut M."/>
            <person name="Henrissat B."/>
            <person name="Roux C."/>
            <person name="Martin F."/>
            <person name="Corradi N."/>
        </authorList>
    </citation>
    <scope>NUCLEOTIDE SEQUENCE [LARGE SCALE GENOMIC DNA]</scope>
    <source>
        <strain evidence="1 2">DAOM 197198</strain>
    </source>
</reference>
<evidence type="ECO:0000313" key="2">
    <source>
        <dbReference type="Proteomes" id="UP000018888"/>
    </source>
</evidence>
<dbReference type="EMBL" id="AUPC02000057">
    <property type="protein sequence ID" value="POG75732.1"/>
    <property type="molecule type" value="Genomic_DNA"/>
</dbReference>
<gene>
    <name evidence="1" type="ORF">GLOIN_2v1769754</name>
</gene>
<evidence type="ECO:0000313" key="1">
    <source>
        <dbReference type="EMBL" id="POG75732.1"/>
    </source>
</evidence>
<comment type="caution">
    <text evidence="1">The sequence shown here is derived from an EMBL/GenBank/DDBJ whole genome shotgun (WGS) entry which is preliminary data.</text>
</comment>
<dbReference type="AlphaFoldDB" id="A0A2P4QDL5"/>
<keyword evidence="2" id="KW-1185">Reference proteome</keyword>
<dbReference type="VEuPathDB" id="FungiDB:RhiirFUN_020363"/>
<sequence>MIGEYSCPFLCNTGKACVNPSTRPEGCRFHWKAKKRIPCSDCGKPTASACGRCPLHIRGYYVTQHYNRLRSELQERLRSEIRERTFEELMVTHRDALAKLNITLCRECFHPIKLEEGEYCDTDKENQTPKKRNEVFKAKEEREREVIVTKGEGKRSKIMFDEGKEDESRTYLAELT</sequence>
<protein>
    <submittedName>
        <fullName evidence="1">Uncharacterized protein</fullName>
    </submittedName>
</protein>
<reference evidence="1 2" key="1">
    <citation type="journal article" date="2013" name="Proc. Natl. Acad. Sci. U.S.A.">
        <title>Genome of an arbuscular mycorrhizal fungus provides insight into the oldest plant symbiosis.</title>
        <authorList>
            <person name="Tisserant E."/>
            <person name="Malbreil M."/>
            <person name="Kuo A."/>
            <person name="Kohler A."/>
            <person name="Symeonidi A."/>
            <person name="Balestrini R."/>
            <person name="Charron P."/>
            <person name="Duensing N."/>
            <person name="Frei Dit Frey N."/>
            <person name="Gianinazzi-Pearson V."/>
            <person name="Gilbert L.B."/>
            <person name="Handa Y."/>
            <person name="Herr J.R."/>
            <person name="Hijri M."/>
            <person name="Koul R."/>
            <person name="Kawaguchi M."/>
            <person name="Krajinski F."/>
            <person name="Lammers P.J."/>
            <person name="Masclaux F.G."/>
            <person name="Murat C."/>
            <person name="Morin E."/>
            <person name="Ndikumana S."/>
            <person name="Pagni M."/>
            <person name="Petitpierre D."/>
            <person name="Requena N."/>
            <person name="Rosikiewicz P."/>
            <person name="Riley R."/>
            <person name="Saito K."/>
            <person name="San Clemente H."/>
            <person name="Shapiro H."/>
            <person name="van Tuinen D."/>
            <person name="Becard G."/>
            <person name="Bonfante P."/>
            <person name="Paszkowski U."/>
            <person name="Shachar-Hill Y.Y."/>
            <person name="Tuskan G.A."/>
            <person name="Young P.W."/>
            <person name="Sanders I.R."/>
            <person name="Henrissat B."/>
            <person name="Rensing S.A."/>
            <person name="Grigoriev I.V."/>
            <person name="Corradi N."/>
            <person name="Roux C."/>
            <person name="Martin F."/>
        </authorList>
    </citation>
    <scope>NUCLEOTIDE SEQUENCE [LARGE SCALE GENOMIC DNA]</scope>
    <source>
        <strain evidence="1 2">DAOM 197198</strain>
    </source>
</reference>
<dbReference type="Proteomes" id="UP000018888">
    <property type="component" value="Unassembled WGS sequence"/>
</dbReference>
<proteinExistence type="predicted"/>